<keyword evidence="1" id="KW-0812">Transmembrane</keyword>
<sequence>MYFPSKRDWWLGVVFFGVPVLAFFEAIRTDSINGLIVSIIFSAPLLWLWFTTGYRIKGETLYVQYGPFKRKVDISLISKINKTRSPWSAPALSMDRLEILYDHDFKIVLVSPIYQKEFVKVLLEKNSNIRVDQNVWEEE</sequence>
<dbReference type="InterPro" id="IPR009589">
    <property type="entry name" value="PH_YyaB-like"/>
</dbReference>
<dbReference type="OrthoDB" id="6658731at2"/>
<organism evidence="3 4">
    <name type="scientific">Piscibacillus halophilus</name>
    <dbReference type="NCBI Taxonomy" id="571933"/>
    <lineage>
        <taxon>Bacteria</taxon>
        <taxon>Bacillati</taxon>
        <taxon>Bacillota</taxon>
        <taxon>Bacilli</taxon>
        <taxon>Bacillales</taxon>
        <taxon>Bacillaceae</taxon>
        <taxon>Piscibacillus</taxon>
    </lineage>
</organism>
<feature type="transmembrane region" description="Helical" evidence="1">
    <location>
        <begin position="32"/>
        <end position="50"/>
    </location>
</feature>
<dbReference type="RefSeq" id="WP_091774838.1">
    <property type="nucleotide sequence ID" value="NZ_FOES01000035.1"/>
</dbReference>
<evidence type="ECO:0000313" key="4">
    <source>
        <dbReference type="Proteomes" id="UP000199427"/>
    </source>
</evidence>
<feature type="transmembrane region" description="Helical" evidence="1">
    <location>
        <begin position="9"/>
        <end position="26"/>
    </location>
</feature>
<evidence type="ECO:0000259" key="2">
    <source>
        <dbReference type="Pfam" id="PF06713"/>
    </source>
</evidence>
<dbReference type="GO" id="GO:0030153">
    <property type="term" value="P:bacteriocin immunity"/>
    <property type="evidence" value="ECO:0007669"/>
    <property type="project" value="InterPro"/>
</dbReference>
<dbReference type="Pfam" id="PF06713">
    <property type="entry name" value="bPH_4"/>
    <property type="match status" value="1"/>
</dbReference>
<feature type="domain" description="Uncharacterized protein YyaB-like PH" evidence="2">
    <location>
        <begin position="52"/>
        <end position="126"/>
    </location>
</feature>
<dbReference type="STRING" id="571933.SAMN05216362_1358"/>
<name>A0A1H9K2E6_9BACI</name>
<keyword evidence="4" id="KW-1185">Reference proteome</keyword>
<dbReference type="AlphaFoldDB" id="A0A1H9K2E6"/>
<gene>
    <name evidence="3" type="ORF">SAMN05216362_1358</name>
</gene>
<proteinExistence type="predicted"/>
<keyword evidence="1" id="KW-1133">Transmembrane helix</keyword>
<keyword evidence="1" id="KW-0472">Membrane</keyword>
<dbReference type="EMBL" id="FOES01000035">
    <property type="protein sequence ID" value="SEQ93260.1"/>
    <property type="molecule type" value="Genomic_DNA"/>
</dbReference>
<accession>A0A1H9K2E6</accession>
<evidence type="ECO:0000256" key="1">
    <source>
        <dbReference type="SAM" id="Phobius"/>
    </source>
</evidence>
<protein>
    <submittedName>
        <fullName evidence="3">PH domain-containing protein</fullName>
    </submittedName>
</protein>
<evidence type="ECO:0000313" key="3">
    <source>
        <dbReference type="EMBL" id="SEQ93260.1"/>
    </source>
</evidence>
<reference evidence="3 4" key="1">
    <citation type="submission" date="2016-10" db="EMBL/GenBank/DDBJ databases">
        <authorList>
            <person name="de Groot N.N."/>
        </authorList>
    </citation>
    <scope>NUCLEOTIDE SEQUENCE [LARGE SCALE GENOMIC DNA]</scope>
    <source>
        <strain evidence="3 4">DSM 21633</strain>
    </source>
</reference>
<dbReference type="Proteomes" id="UP000199427">
    <property type="component" value="Unassembled WGS sequence"/>
</dbReference>